<dbReference type="RefSeq" id="WP_164736791.1">
    <property type="nucleotide sequence ID" value="NZ_JAANCI010000001.1"/>
</dbReference>
<proteinExistence type="predicted"/>
<protein>
    <submittedName>
        <fullName evidence="1">Uncharacterized protein</fullName>
    </submittedName>
</protein>
<sequence length="64" mass="7166">MKLHLMLIKDTMTPQGAERRGVLRPGVLQATRAHKGKCSPHRDLGCTPWRGVGVHLKIKSVFSY</sequence>
<organism evidence="1 2">
    <name type="scientific">Xanthomonas vesicatoria</name>
    <dbReference type="NCBI Taxonomy" id="56460"/>
    <lineage>
        <taxon>Bacteria</taxon>
        <taxon>Pseudomonadati</taxon>
        <taxon>Pseudomonadota</taxon>
        <taxon>Gammaproteobacteria</taxon>
        <taxon>Lysobacterales</taxon>
        <taxon>Lysobacteraceae</taxon>
        <taxon>Xanthomonas</taxon>
    </lineage>
</organism>
<gene>
    <name evidence="1" type="ORF">LN473_08680</name>
</gene>
<reference evidence="1" key="1">
    <citation type="submission" date="2021-11" db="EMBL/GenBank/DDBJ databases">
        <title>Genome resources and taxonomic validation of 89 Xanthomonas strains.</title>
        <authorList>
            <person name="Tambong J.T."/>
        </authorList>
    </citation>
    <scope>NUCLEOTIDE SEQUENCE</scope>
    <source>
        <strain evidence="1">Bv 5-4A</strain>
    </source>
</reference>
<keyword evidence="2" id="KW-1185">Reference proteome</keyword>
<comment type="caution">
    <text evidence="1">The sequence shown here is derived from an EMBL/GenBank/DDBJ whole genome shotgun (WGS) entry which is preliminary data.</text>
</comment>
<evidence type="ECO:0000313" key="2">
    <source>
        <dbReference type="Proteomes" id="UP001430544"/>
    </source>
</evidence>
<dbReference type="Proteomes" id="UP001430544">
    <property type="component" value="Unassembled WGS sequence"/>
</dbReference>
<dbReference type="EMBL" id="JAJIUN010000034">
    <property type="protein sequence ID" value="MCC8622059.1"/>
    <property type="molecule type" value="Genomic_DNA"/>
</dbReference>
<evidence type="ECO:0000313" key="1">
    <source>
        <dbReference type="EMBL" id="MCC8622059.1"/>
    </source>
</evidence>
<accession>A0ABS8L8J3</accession>
<name>A0ABS8L8J3_9XANT</name>